<evidence type="ECO:0000313" key="6">
    <source>
        <dbReference type="Proteomes" id="UP000185003"/>
    </source>
</evidence>
<evidence type="ECO:0000256" key="3">
    <source>
        <dbReference type="ARBA" id="ARBA00022679"/>
    </source>
</evidence>
<evidence type="ECO:0000256" key="2">
    <source>
        <dbReference type="ARBA" id="ARBA00022676"/>
    </source>
</evidence>
<evidence type="ECO:0000256" key="1">
    <source>
        <dbReference type="ARBA" id="ARBA00006739"/>
    </source>
</evidence>
<name>A0A1N6DPR1_9BACT</name>
<keyword evidence="6" id="KW-1185">Reference proteome</keyword>
<dbReference type="InterPro" id="IPR029044">
    <property type="entry name" value="Nucleotide-diphossugar_trans"/>
</dbReference>
<dbReference type="EMBL" id="FSRA01000001">
    <property type="protein sequence ID" value="SIN72792.1"/>
    <property type="molecule type" value="Genomic_DNA"/>
</dbReference>
<dbReference type="Gene3D" id="3.90.550.10">
    <property type="entry name" value="Spore Coat Polysaccharide Biosynthesis Protein SpsA, Chain A"/>
    <property type="match status" value="1"/>
</dbReference>
<gene>
    <name evidence="5" type="ORF">SAMN04488055_0976</name>
</gene>
<reference evidence="5 6" key="1">
    <citation type="submission" date="2016-11" db="EMBL/GenBank/DDBJ databases">
        <authorList>
            <person name="Jaros S."/>
            <person name="Januszkiewicz K."/>
            <person name="Wedrychowicz H."/>
        </authorList>
    </citation>
    <scope>NUCLEOTIDE SEQUENCE [LARGE SCALE GENOMIC DNA]</scope>
    <source>
        <strain evidence="5 6">DSM 24787</strain>
    </source>
</reference>
<sequence length="270" mass="30489">MSGSPLISVLLPVYNSAAFIAATLQSILAQTEGNFELLVLNDGSTDESEQLIRSFSDSRIRYFHHPNMGLVGTLNRGIAEARGTYIARIDADDICLPERFAKQAAWLEAYPQTALVGCFITFINEEGVETGTWPADRDNYTATQITQTLPYINCMAHPGIMIRTAVLKQYLYNPAQQHIEDYDLWLRMQAEGEVMEKVPETLLLYRVHSASVTAVNIKRQNLFFKQFHCKRRYLAARLAKGRFNGFDARVVAGMCKDGITGIVKWIKQRM</sequence>
<dbReference type="InterPro" id="IPR050834">
    <property type="entry name" value="Glycosyltransf_2"/>
</dbReference>
<protein>
    <submittedName>
        <fullName evidence="5">Glycosyltransferase involved in cell wall bisynthesis</fullName>
    </submittedName>
</protein>
<organism evidence="5 6">
    <name type="scientific">Chitinophaga niabensis</name>
    <dbReference type="NCBI Taxonomy" id="536979"/>
    <lineage>
        <taxon>Bacteria</taxon>
        <taxon>Pseudomonadati</taxon>
        <taxon>Bacteroidota</taxon>
        <taxon>Chitinophagia</taxon>
        <taxon>Chitinophagales</taxon>
        <taxon>Chitinophagaceae</taxon>
        <taxon>Chitinophaga</taxon>
    </lineage>
</organism>
<dbReference type="AlphaFoldDB" id="A0A1N6DPR1"/>
<dbReference type="SUPFAM" id="SSF53448">
    <property type="entry name" value="Nucleotide-diphospho-sugar transferases"/>
    <property type="match status" value="1"/>
</dbReference>
<dbReference type="InterPro" id="IPR001173">
    <property type="entry name" value="Glyco_trans_2-like"/>
</dbReference>
<dbReference type="GO" id="GO:0016757">
    <property type="term" value="F:glycosyltransferase activity"/>
    <property type="evidence" value="ECO:0007669"/>
    <property type="project" value="UniProtKB-KW"/>
</dbReference>
<evidence type="ECO:0000259" key="4">
    <source>
        <dbReference type="Pfam" id="PF00535"/>
    </source>
</evidence>
<dbReference type="Proteomes" id="UP000185003">
    <property type="component" value="Unassembled WGS sequence"/>
</dbReference>
<dbReference type="PANTHER" id="PTHR43685">
    <property type="entry name" value="GLYCOSYLTRANSFERASE"/>
    <property type="match status" value="1"/>
</dbReference>
<feature type="domain" description="Glycosyltransferase 2-like" evidence="4">
    <location>
        <begin position="8"/>
        <end position="168"/>
    </location>
</feature>
<keyword evidence="2" id="KW-0328">Glycosyltransferase</keyword>
<dbReference type="RefSeq" id="WP_074238162.1">
    <property type="nucleotide sequence ID" value="NZ_FSRA01000001.1"/>
</dbReference>
<keyword evidence="3 5" id="KW-0808">Transferase</keyword>
<dbReference type="STRING" id="536979.SAMN04488055_0976"/>
<evidence type="ECO:0000313" key="5">
    <source>
        <dbReference type="EMBL" id="SIN72792.1"/>
    </source>
</evidence>
<comment type="similarity">
    <text evidence="1">Belongs to the glycosyltransferase 2 family.</text>
</comment>
<dbReference type="Pfam" id="PF00535">
    <property type="entry name" value="Glycos_transf_2"/>
    <property type="match status" value="1"/>
</dbReference>
<proteinExistence type="inferred from homology"/>
<dbReference type="PANTHER" id="PTHR43685:SF5">
    <property type="entry name" value="GLYCOSYLTRANSFERASE EPSE-RELATED"/>
    <property type="match status" value="1"/>
</dbReference>
<accession>A0A1N6DPR1</accession>
<dbReference type="OrthoDB" id="9815829at2"/>